<keyword evidence="13" id="KW-1185">Reference proteome</keyword>
<comment type="similarity">
    <text evidence="2 10">Belongs to the transketolase family. DXPS subfamily.</text>
</comment>
<dbReference type="SUPFAM" id="SSF52518">
    <property type="entry name" value="Thiamin diphosphate-binding fold (THDP-binding)"/>
    <property type="match status" value="2"/>
</dbReference>
<feature type="domain" description="Transketolase-like pyrimidine-binding" evidence="11">
    <location>
        <begin position="321"/>
        <end position="485"/>
    </location>
</feature>
<keyword evidence="6 10" id="KW-0460">Magnesium</keyword>
<comment type="subunit">
    <text evidence="3 10">Homodimer.</text>
</comment>
<protein>
    <recommendedName>
        <fullName evidence="10">1-deoxy-D-xylulose-5-phosphate synthase</fullName>
        <ecNumber evidence="10">2.2.1.7</ecNumber>
    </recommendedName>
    <alternativeName>
        <fullName evidence="10">1-deoxyxylulose-5-phosphate synthase</fullName>
        <shortName evidence="10">DXP synthase</shortName>
        <shortName evidence="10">DXPS</shortName>
    </alternativeName>
</protein>
<dbReference type="Pfam" id="PF13292">
    <property type="entry name" value="DXP_synthase_N"/>
    <property type="match status" value="1"/>
</dbReference>
<dbReference type="CDD" id="cd07033">
    <property type="entry name" value="TPP_PYR_DXS_TK_like"/>
    <property type="match status" value="1"/>
</dbReference>
<dbReference type="SUPFAM" id="SSF52922">
    <property type="entry name" value="TK C-terminal domain-like"/>
    <property type="match status" value="1"/>
</dbReference>
<dbReference type="CDD" id="cd02007">
    <property type="entry name" value="TPP_DXS"/>
    <property type="match status" value="1"/>
</dbReference>
<feature type="binding site" evidence="10">
    <location>
        <position position="372"/>
    </location>
    <ligand>
        <name>thiamine diphosphate</name>
        <dbReference type="ChEBI" id="CHEBI:58937"/>
    </ligand>
</feature>
<sequence length="627" mass="67021">MEDKHRIIDMISNPSDIKLLSEPELSILCKEIREEIVSVTSTNGGHLASSLGAVEIIVALHSLLNCPEDRIVFDVGHQAYAHKLLTGRLSRFNTLRKLDGITGFPNPLESEYDAHPSGHASDSLSVAMGLAYASKLNGDSRKIVSVIGDASLAGGMAFEALNHIGQEQLPIVIVLNDNAMSISRPVGALVRHFGYLRASARYRQTRDAVQGAMEDGGNVTQGMLNLGRNMKDSVKHLVIPKAMLFEQLGITCTPPVDGHNLHQLREMFNVALQSNGPVLVHVVTKKGIGYAPARKNPELFHGVGPYDIATGKVHKNPNANPKYTSVFGSALVNEARKNKDIVAITAAMKDGTGLDPFSSEFPDRFIDTGITEEHAVGMASGLAAAGKVPVVAIYSTFLQRSIDQIIIDNALAKRHVVFAIDRAGLVGSDGPTHNGVFDMAYLRMIPHMRLMAPSNEAELVNALHTALELTGPVALRYPRGEAEGVALPEEPQSWPVGKGVAVRQGSDAAILAFGHMVKYAQAAASMLAEEGISVRVVDMRWVKPVDDEAVRDAAATGFVLTVEEGTVCGGAGSAVLESMARQGLSTPVRVMGLPDEFVEQGPVDELFDRLGIGANGIASAIRSQLGR</sequence>
<organism evidence="12 13">
    <name type="scientific">Denitrobacterium detoxificans</name>
    <dbReference type="NCBI Taxonomy" id="79604"/>
    <lineage>
        <taxon>Bacteria</taxon>
        <taxon>Bacillati</taxon>
        <taxon>Actinomycetota</taxon>
        <taxon>Coriobacteriia</taxon>
        <taxon>Eggerthellales</taxon>
        <taxon>Eggerthellaceae</taxon>
        <taxon>Denitrobacterium</taxon>
    </lineage>
</organism>
<dbReference type="GO" id="GO:0009228">
    <property type="term" value="P:thiamine biosynthetic process"/>
    <property type="evidence" value="ECO:0007669"/>
    <property type="project" value="UniProtKB-UniRule"/>
</dbReference>
<comment type="pathway">
    <text evidence="1 10">Metabolic intermediate biosynthesis; 1-deoxy-D-xylulose 5-phosphate biosynthesis; 1-deoxy-D-xylulose 5-phosphate from D-glyceraldehyde 3-phosphate and pyruvate: step 1/1.</text>
</comment>
<dbReference type="UniPathway" id="UPA00064">
    <property type="reaction ID" value="UER00091"/>
</dbReference>
<dbReference type="PANTHER" id="PTHR43322">
    <property type="entry name" value="1-D-DEOXYXYLULOSE 5-PHOSPHATE SYNTHASE-RELATED"/>
    <property type="match status" value="1"/>
</dbReference>
<comment type="cofactor">
    <cofactor evidence="10">
        <name>Mg(2+)</name>
        <dbReference type="ChEBI" id="CHEBI:18420"/>
    </cofactor>
    <text evidence="10">Binds 1 Mg(2+) ion per subunit.</text>
</comment>
<evidence type="ECO:0000256" key="2">
    <source>
        <dbReference type="ARBA" id="ARBA00011081"/>
    </source>
</evidence>
<dbReference type="HAMAP" id="MF_00315">
    <property type="entry name" value="DXP_synth"/>
    <property type="match status" value="1"/>
</dbReference>
<dbReference type="InterPro" id="IPR005477">
    <property type="entry name" value="Dxylulose-5-P_synthase"/>
</dbReference>
<evidence type="ECO:0000259" key="11">
    <source>
        <dbReference type="SMART" id="SM00861"/>
    </source>
</evidence>
<name>A0A1H8TRY3_9ACTN</name>
<accession>A0A1H8TRY3</accession>
<keyword evidence="4 10" id="KW-0808">Transferase</keyword>
<comment type="function">
    <text evidence="10">Catalyzes the acyloin condensation reaction between C atoms 2 and 3 of pyruvate and glyceraldehyde 3-phosphate to yield 1-deoxy-D-xylulose-5-phosphate (DXP).</text>
</comment>
<feature type="binding site" evidence="10">
    <location>
        <position position="178"/>
    </location>
    <ligand>
        <name>Mg(2+)</name>
        <dbReference type="ChEBI" id="CHEBI:18420"/>
    </ligand>
</feature>
<feature type="binding site" evidence="10">
    <location>
        <position position="178"/>
    </location>
    <ligand>
        <name>thiamine diphosphate</name>
        <dbReference type="ChEBI" id="CHEBI:58937"/>
    </ligand>
</feature>
<dbReference type="Gene3D" id="3.40.50.970">
    <property type="match status" value="2"/>
</dbReference>
<evidence type="ECO:0000256" key="3">
    <source>
        <dbReference type="ARBA" id="ARBA00011738"/>
    </source>
</evidence>
<evidence type="ECO:0000256" key="1">
    <source>
        <dbReference type="ARBA" id="ARBA00004980"/>
    </source>
</evidence>
<gene>
    <name evidence="10" type="primary">dxs</name>
    <name evidence="12" type="ORF">SAMN02910314_01673</name>
</gene>
<dbReference type="GO" id="GO:0019288">
    <property type="term" value="P:isopentenyl diphosphate biosynthetic process, methylerythritol 4-phosphate pathway"/>
    <property type="evidence" value="ECO:0007669"/>
    <property type="project" value="TreeGrafter"/>
</dbReference>
<dbReference type="GO" id="GO:0016114">
    <property type="term" value="P:terpenoid biosynthetic process"/>
    <property type="evidence" value="ECO:0007669"/>
    <property type="project" value="UniProtKB-UniRule"/>
</dbReference>
<dbReference type="GO" id="GO:0000287">
    <property type="term" value="F:magnesium ion binding"/>
    <property type="evidence" value="ECO:0007669"/>
    <property type="project" value="UniProtKB-UniRule"/>
</dbReference>
<dbReference type="NCBIfam" id="TIGR00204">
    <property type="entry name" value="dxs"/>
    <property type="match status" value="1"/>
</dbReference>
<dbReference type="PROSITE" id="PS00801">
    <property type="entry name" value="TRANSKETOLASE_1"/>
    <property type="match status" value="1"/>
</dbReference>
<evidence type="ECO:0000256" key="8">
    <source>
        <dbReference type="ARBA" id="ARBA00023052"/>
    </source>
</evidence>
<evidence type="ECO:0000256" key="9">
    <source>
        <dbReference type="ARBA" id="ARBA00023229"/>
    </source>
</evidence>
<dbReference type="Gene3D" id="3.40.50.920">
    <property type="match status" value="1"/>
</dbReference>
<dbReference type="NCBIfam" id="NF003933">
    <property type="entry name" value="PRK05444.2-2"/>
    <property type="match status" value="1"/>
</dbReference>
<dbReference type="AlphaFoldDB" id="A0A1H8TRY3"/>
<keyword evidence="8 10" id="KW-0786">Thiamine pyrophosphate</keyword>
<dbReference type="PANTHER" id="PTHR43322:SF5">
    <property type="entry name" value="1-DEOXY-D-XYLULOSE-5-PHOSPHATE SYNTHASE, CHLOROPLASTIC"/>
    <property type="match status" value="1"/>
</dbReference>
<dbReference type="Pfam" id="PF02779">
    <property type="entry name" value="Transket_pyr"/>
    <property type="match status" value="1"/>
</dbReference>
<keyword evidence="9 10" id="KW-0414">Isoprene biosynthesis</keyword>
<dbReference type="InterPro" id="IPR033248">
    <property type="entry name" value="Transketolase_C"/>
</dbReference>
<dbReference type="PROSITE" id="PS00802">
    <property type="entry name" value="TRANSKETOLASE_2"/>
    <property type="match status" value="1"/>
</dbReference>
<dbReference type="Pfam" id="PF02780">
    <property type="entry name" value="Transketolase_C"/>
    <property type="match status" value="1"/>
</dbReference>
<feature type="binding site" evidence="10">
    <location>
        <begin position="150"/>
        <end position="151"/>
    </location>
    <ligand>
        <name>thiamine diphosphate</name>
        <dbReference type="ChEBI" id="CHEBI:58937"/>
    </ligand>
</feature>
<dbReference type="EMBL" id="FOEC01000012">
    <property type="protein sequence ID" value="SEO93657.1"/>
    <property type="molecule type" value="Genomic_DNA"/>
</dbReference>
<evidence type="ECO:0000313" key="13">
    <source>
        <dbReference type="Proteomes" id="UP000182975"/>
    </source>
</evidence>
<evidence type="ECO:0000256" key="7">
    <source>
        <dbReference type="ARBA" id="ARBA00022977"/>
    </source>
</evidence>
<evidence type="ECO:0000313" key="12">
    <source>
        <dbReference type="EMBL" id="SEO93657.1"/>
    </source>
</evidence>
<feature type="binding site" evidence="10">
    <location>
        <position position="290"/>
    </location>
    <ligand>
        <name>thiamine diphosphate</name>
        <dbReference type="ChEBI" id="CHEBI:58937"/>
    </ligand>
</feature>
<feature type="binding site" evidence="10">
    <location>
        <position position="149"/>
    </location>
    <ligand>
        <name>Mg(2+)</name>
        <dbReference type="ChEBI" id="CHEBI:18420"/>
    </ligand>
</feature>
<feature type="binding site" evidence="10">
    <location>
        <position position="77"/>
    </location>
    <ligand>
        <name>thiamine diphosphate</name>
        <dbReference type="ChEBI" id="CHEBI:58937"/>
    </ligand>
</feature>
<keyword evidence="7 10" id="KW-0784">Thiamine biosynthesis</keyword>
<reference evidence="13" key="1">
    <citation type="submission" date="2016-10" db="EMBL/GenBank/DDBJ databases">
        <authorList>
            <person name="Varghese N."/>
        </authorList>
    </citation>
    <scope>NUCLEOTIDE SEQUENCE [LARGE SCALE GENOMIC DNA]</scope>
    <source>
        <strain evidence="13">DSM 21843</strain>
    </source>
</reference>
<dbReference type="InterPro" id="IPR009014">
    <property type="entry name" value="Transketo_C/PFOR_II"/>
</dbReference>
<comment type="cofactor">
    <cofactor evidence="10">
        <name>thiamine diphosphate</name>
        <dbReference type="ChEBI" id="CHEBI:58937"/>
    </cofactor>
    <text evidence="10">Binds 1 thiamine pyrophosphate per subunit.</text>
</comment>
<evidence type="ECO:0000256" key="10">
    <source>
        <dbReference type="HAMAP-Rule" id="MF_00315"/>
    </source>
</evidence>
<dbReference type="GO" id="GO:0008661">
    <property type="term" value="F:1-deoxy-D-xylulose-5-phosphate synthase activity"/>
    <property type="evidence" value="ECO:0007669"/>
    <property type="project" value="UniProtKB-UniRule"/>
</dbReference>
<dbReference type="Proteomes" id="UP000182975">
    <property type="component" value="Unassembled WGS sequence"/>
</dbReference>
<dbReference type="InterPro" id="IPR049557">
    <property type="entry name" value="Transketolase_CS"/>
</dbReference>
<evidence type="ECO:0000256" key="4">
    <source>
        <dbReference type="ARBA" id="ARBA00022679"/>
    </source>
</evidence>
<evidence type="ECO:0000256" key="5">
    <source>
        <dbReference type="ARBA" id="ARBA00022723"/>
    </source>
</evidence>
<keyword evidence="5 10" id="KW-0479">Metal-binding</keyword>
<dbReference type="GO" id="GO:0005829">
    <property type="term" value="C:cytosol"/>
    <property type="evidence" value="ECO:0007669"/>
    <property type="project" value="TreeGrafter"/>
</dbReference>
<dbReference type="InterPro" id="IPR005475">
    <property type="entry name" value="Transketolase-like_Pyr-bd"/>
</dbReference>
<dbReference type="STRING" id="79604.AAY81_03705"/>
<evidence type="ECO:0000256" key="6">
    <source>
        <dbReference type="ARBA" id="ARBA00022842"/>
    </source>
</evidence>
<feature type="binding site" evidence="10">
    <location>
        <begin position="118"/>
        <end position="120"/>
    </location>
    <ligand>
        <name>thiamine diphosphate</name>
        <dbReference type="ChEBI" id="CHEBI:58937"/>
    </ligand>
</feature>
<dbReference type="SMART" id="SM00861">
    <property type="entry name" value="Transket_pyr"/>
    <property type="match status" value="1"/>
</dbReference>
<comment type="catalytic activity">
    <reaction evidence="10">
        <text>D-glyceraldehyde 3-phosphate + pyruvate + H(+) = 1-deoxy-D-xylulose 5-phosphate + CO2</text>
        <dbReference type="Rhea" id="RHEA:12605"/>
        <dbReference type="ChEBI" id="CHEBI:15361"/>
        <dbReference type="ChEBI" id="CHEBI:15378"/>
        <dbReference type="ChEBI" id="CHEBI:16526"/>
        <dbReference type="ChEBI" id="CHEBI:57792"/>
        <dbReference type="ChEBI" id="CHEBI:59776"/>
        <dbReference type="EC" id="2.2.1.7"/>
    </reaction>
</comment>
<dbReference type="EC" id="2.2.1.7" evidence="10"/>
<dbReference type="FunFam" id="3.40.50.920:FF:000002">
    <property type="entry name" value="1-deoxy-D-xylulose-5-phosphate synthase"/>
    <property type="match status" value="1"/>
</dbReference>
<proteinExistence type="inferred from homology"/>
<dbReference type="InterPro" id="IPR029061">
    <property type="entry name" value="THDP-binding"/>
</dbReference>
<dbReference type="GO" id="GO:0030976">
    <property type="term" value="F:thiamine pyrophosphate binding"/>
    <property type="evidence" value="ECO:0007669"/>
    <property type="project" value="UniProtKB-UniRule"/>
</dbReference>
<dbReference type="InterPro" id="IPR020826">
    <property type="entry name" value="Transketolase_BS"/>
</dbReference>